<proteinExistence type="predicted"/>
<name>A0ABR8T3V6_9BACL</name>
<accession>A0ABR8T3V6</accession>
<evidence type="ECO:0008006" key="4">
    <source>
        <dbReference type="Google" id="ProtNLM"/>
    </source>
</evidence>
<dbReference type="EMBL" id="JACSQL010000011">
    <property type="protein sequence ID" value="MBD7970264.1"/>
    <property type="molecule type" value="Genomic_DNA"/>
</dbReference>
<evidence type="ECO:0000256" key="1">
    <source>
        <dbReference type="SAM" id="MobiDB-lite"/>
    </source>
</evidence>
<organism evidence="2 3">
    <name type="scientific">Paenibacillus gallinarum</name>
    <dbReference type="NCBI Taxonomy" id="2762232"/>
    <lineage>
        <taxon>Bacteria</taxon>
        <taxon>Bacillati</taxon>
        <taxon>Bacillota</taxon>
        <taxon>Bacilli</taxon>
        <taxon>Bacillales</taxon>
        <taxon>Paenibacillaceae</taxon>
        <taxon>Paenibacillus</taxon>
    </lineage>
</organism>
<reference evidence="2 3" key="1">
    <citation type="submission" date="2020-08" db="EMBL/GenBank/DDBJ databases">
        <title>A Genomic Blueprint of the Chicken Gut Microbiome.</title>
        <authorList>
            <person name="Gilroy R."/>
            <person name="Ravi A."/>
            <person name="Getino M."/>
            <person name="Pursley I."/>
            <person name="Horton D.L."/>
            <person name="Alikhan N.-F."/>
            <person name="Baker D."/>
            <person name="Gharbi K."/>
            <person name="Hall N."/>
            <person name="Watson M."/>
            <person name="Adriaenssens E.M."/>
            <person name="Foster-Nyarko E."/>
            <person name="Jarju S."/>
            <person name="Secka A."/>
            <person name="Antonio M."/>
            <person name="Oren A."/>
            <person name="Chaudhuri R."/>
            <person name="La Ragione R.M."/>
            <person name="Hildebrand F."/>
            <person name="Pallen M.J."/>
        </authorList>
    </citation>
    <scope>NUCLEOTIDE SEQUENCE [LARGE SCALE GENOMIC DNA]</scope>
    <source>
        <strain evidence="2 3">Sa2BVA9</strain>
    </source>
</reference>
<dbReference type="RefSeq" id="WP_191803181.1">
    <property type="nucleotide sequence ID" value="NZ_JACSQL010000011.1"/>
</dbReference>
<keyword evidence="3" id="KW-1185">Reference proteome</keyword>
<feature type="compositionally biased region" description="Basic residues" evidence="1">
    <location>
        <begin position="1"/>
        <end position="11"/>
    </location>
</feature>
<dbReference type="Proteomes" id="UP000608071">
    <property type="component" value="Unassembled WGS sequence"/>
</dbReference>
<gene>
    <name evidence="2" type="ORF">H9647_19550</name>
</gene>
<comment type="caution">
    <text evidence="2">The sequence shown here is derived from an EMBL/GenBank/DDBJ whole genome shotgun (WGS) entry which is preliminary data.</text>
</comment>
<evidence type="ECO:0000313" key="3">
    <source>
        <dbReference type="Proteomes" id="UP000608071"/>
    </source>
</evidence>
<feature type="region of interest" description="Disordered" evidence="1">
    <location>
        <begin position="1"/>
        <end position="21"/>
    </location>
</feature>
<evidence type="ECO:0000313" key="2">
    <source>
        <dbReference type="EMBL" id="MBD7970264.1"/>
    </source>
</evidence>
<protein>
    <recommendedName>
        <fullName evidence="4">Orphan protein</fullName>
    </recommendedName>
</protein>
<sequence>MNKTAFKKSPQHHAATPNPMTEEVAGWTLSGFIEGGQSTKQAYTQSVANFDWEEGETAPSFAEIIQYFKDRSDELEQLERSGDSFIVAEQDELQFIQLLLQQENN</sequence>